<comment type="caution">
    <text evidence="1">The sequence shown here is derived from an EMBL/GenBank/DDBJ whole genome shotgun (WGS) entry which is preliminary data.</text>
</comment>
<reference evidence="1 2" key="1">
    <citation type="submission" date="2017-01" db="EMBL/GenBank/DDBJ databases">
        <title>Trade-off between light-utilization and light-protection in marine flavobacteria.</title>
        <authorList>
            <person name="Kumagai Y."/>
            <person name="Yoshizawa S."/>
            <person name="Kogure K."/>
            <person name="Iwasaki W."/>
        </authorList>
    </citation>
    <scope>NUCLEOTIDE SEQUENCE [LARGE SCALE GENOMIC DNA]</scope>
    <source>
        <strain evidence="1 2">KCTC 32109</strain>
    </source>
</reference>
<name>A0A2S7UFY5_9FLAO</name>
<keyword evidence="2" id="KW-1185">Reference proteome</keyword>
<evidence type="ECO:0008006" key="3">
    <source>
        <dbReference type="Google" id="ProtNLM"/>
    </source>
</evidence>
<protein>
    <recommendedName>
        <fullName evidence="3">FkbM family methyltransferase</fullName>
    </recommendedName>
</protein>
<dbReference type="Proteomes" id="UP000239747">
    <property type="component" value="Unassembled WGS sequence"/>
</dbReference>
<accession>A0A2S7UFY5</accession>
<dbReference type="AlphaFoldDB" id="A0A2S7UFY5"/>
<gene>
    <name evidence="1" type="ORF">BST92_09665</name>
</gene>
<dbReference type="InterPro" id="IPR029063">
    <property type="entry name" value="SAM-dependent_MTases_sf"/>
</dbReference>
<dbReference type="Gene3D" id="3.40.50.150">
    <property type="entry name" value="Vaccinia Virus protein VP39"/>
    <property type="match status" value="1"/>
</dbReference>
<evidence type="ECO:0000313" key="2">
    <source>
        <dbReference type="Proteomes" id="UP000239747"/>
    </source>
</evidence>
<evidence type="ECO:0000313" key="1">
    <source>
        <dbReference type="EMBL" id="PQJ33193.1"/>
    </source>
</evidence>
<organism evidence="1 2">
    <name type="scientific">Nonlabens arenilitoris</name>
    <dbReference type="NCBI Taxonomy" id="1217969"/>
    <lineage>
        <taxon>Bacteria</taxon>
        <taxon>Pseudomonadati</taxon>
        <taxon>Bacteroidota</taxon>
        <taxon>Flavobacteriia</taxon>
        <taxon>Flavobacteriales</taxon>
        <taxon>Flavobacteriaceae</taxon>
        <taxon>Nonlabens</taxon>
    </lineage>
</organism>
<dbReference type="EMBL" id="MTPW01000001">
    <property type="protein sequence ID" value="PQJ33193.1"/>
    <property type="molecule type" value="Genomic_DNA"/>
</dbReference>
<sequence>MVRKFSKDKLFARVLSKEENQAVRFVNHEFLNDIGWWNSWRTRNPQDKNGKPLPWVTYSYIFFISNRLNKEFNVFEFGSGNSTLFFSDKVQQIDSVEHDQEWFNKMAVKLPDNAKIYFEKLVYGGNYSEVAIRSEKKYDLISIDGRDRVNCLINSFEALNESGVMVLDDSERIAYQKAIEFIMQKGFKRLDFWGISPGLFYKKCTTIFYRELNVLGI</sequence>
<proteinExistence type="predicted"/>